<sequence>MKKILIIILLLLLIYYCFNRGEIIKENHYEISMRRLNYGDNDKISNIEDINFDNGNIIIKLKSLQNNLYLETIIIYYKEKKIGEISINENLYVESISNSKYIDINSYIFEYSINNDLLWILGEKNEKYNISSGPYMENEFIFETVIKDKANNKIYNLKREIDILFVEQGKTRRWTFDH</sequence>
<evidence type="ECO:0000313" key="1">
    <source>
        <dbReference type="EMBL" id="BBM46084.1"/>
    </source>
</evidence>
<dbReference type="AlphaFoldDB" id="A0A510KPR4"/>
<gene>
    <name evidence="1" type="ORF">JMUB3870_2211</name>
    <name evidence="2" type="ORF">JMUB3935_2274</name>
</gene>
<dbReference type="OrthoDB" id="80739at2"/>
<dbReference type="EMBL" id="AP019831">
    <property type="protein sequence ID" value="BBM46084.1"/>
    <property type="molecule type" value="Genomic_DNA"/>
</dbReference>
<evidence type="ECO:0000313" key="3">
    <source>
        <dbReference type="Proteomes" id="UP000321378"/>
    </source>
</evidence>
<dbReference type="Proteomes" id="UP000422644">
    <property type="component" value="Chromosome"/>
</dbReference>
<protein>
    <submittedName>
        <fullName evidence="2">Uncharacterized protein</fullName>
    </submittedName>
</protein>
<accession>A0A510KPR4</accession>
<dbReference type="EMBL" id="AP019840">
    <property type="protein sequence ID" value="BBM53287.1"/>
    <property type="molecule type" value="Genomic_DNA"/>
</dbReference>
<name>A0A510KPR4_9FUSO</name>
<reference evidence="2 3" key="2">
    <citation type="submission" date="2019-07" db="EMBL/GenBank/DDBJ databases">
        <title>Complete Genome Sequence of Leptotrichia trevisanii Strain JMUB3935.</title>
        <authorList>
            <person name="Watanabe S."/>
            <person name="Cui L."/>
        </authorList>
    </citation>
    <scope>NUCLEOTIDE SEQUENCE [LARGE SCALE GENOMIC DNA]</scope>
    <source>
        <strain evidence="2 3">JMUB3935</strain>
    </source>
</reference>
<keyword evidence="4" id="KW-1185">Reference proteome</keyword>
<evidence type="ECO:0000313" key="4">
    <source>
        <dbReference type="Proteomes" id="UP000422644"/>
    </source>
</evidence>
<dbReference type="RefSeq" id="WP_026748816.1">
    <property type="nucleotide sequence ID" value="NZ_AP019831.1"/>
</dbReference>
<proteinExistence type="predicted"/>
<reference evidence="1 4" key="1">
    <citation type="submission" date="2019-07" db="EMBL/GenBank/DDBJ databases">
        <title>Complete Genome Sequence of Leptotrichia trevisanii Strain JMUB3870.</title>
        <authorList>
            <person name="Watanabe S."/>
            <person name="Cui L."/>
        </authorList>
    </citation>
    <scope>NUCLEOTIDE SEQUENCE [LARGE SCALE GENOMIC DNA]</scope>
    <source>
        <strain evidence="1 4">JMUB3870</strain>
    </source>
</reference>
<evidence type="ECO:0000313" key="2">
    <source>
        <dbReference type="EMBL" id="BBM53287.1"/>
    </source>
</evidence>
<dbReference type="STRING" id="1122173.GCA_000482505_02515"/>
<organism evidence="2 3">
    <name type="scientific">Leptotrichia trevisanii</name>
    <dbReference type="NCBI Taxonomy" id="109328"/>
    <lineage>
        <taxon>Bacteria</taxon>
        <taxon>Fusobacteriati</taxon>
        <taxon>Fusobacteriota</taxon>
        <taxon>Fusobacteriia</taxon>
        <taxon>Fusobacteriales</taxon>
        <taxon>Leptotrichiaceae</taxon>
        <taxon>Leptotrichia</taxon>
    </lineage>
</organism>
<dbReference type="Proteomes" id="UP000321378">
    <property type="component" value="Chromosome"/>
</dbReference>